<dbReference type="SUPFAM" id="SSF53901">
    <property type="entry name" value="Thiolase-like"/>
    <property type="match status" value="1"/>
</dbReference>
<dbReference type="Pfam" id="PF08659">
    <property type="entry name" value="KR"/>
    <property type="match status" value="1"/>
</dbReference>
<dbReference type="InterPro" id="IPR036736">
    <property type="entry name" value="ACP-like_sf"/>
</dbReference>
<keyword evidence="6" id="KW-0045">Antibiotic biosynthesis</keyword>
<reference evidence="14" key="1">
    <citation type="submission" date="2023-07" db="EMBL/GenBank/DDBJ databases">
        <title>30 novel species of actinomycetes from the DSMZ collection.</title>
        <authorList>
            <person name="Nouioui I."/>
        </authorList>
    </citation>
    <scope>NUCLEOTIDE SEQUENCE [LARGE SCALE GENOMIC DNA]</scope>
    <source>
        <strain evidence="14">DSM 41981</strain>
    </source>
</reference>
<evidence type="ECO:0000259" key="10">
    <source>
        <dbReference type="PROSITE" id="PS50075"/>
    </source>
</evidence>
<dbReference type="PROSITE" id="PS52019">
    <property type="entry name" value="PKS_MFAS_DH"/>
    <property type="match status" value="1"/>
</dbReference>
<dbReference type="SMART" id="SM01294">
    <property type="entry name" value="PKS_PP_betabranch"/>
    <property type="match status" value="1"/>
</dbReference>
<dbReference type="NCBIfam" id="TIGR01746">
    <property type="entry name" value="Thioester-redct"/>
    <property type="match status" value="1"/>
</dbReference>
<name>A0ABD5EIY8_9ACTN</name>
<dbReference type="PANTHER" id="PTHR43775:SF51">
    <property type="entry name" value="INACTIVE PHENOLPHTHIOCEROL SYNTHESIS POLYKETIDE SYNTHASE TYPE I PKS1-RELATED"/>
    <property type="match status" value="1"/>
</dbReference>
<dbReference type="Gene3D" id="3.10.129.110">
    <property type="entry name" value="Polyketide synthase dehydratase"/>
    <property type="match status" value="1"/>
</dbReference>
<dbReference type="SUPFAM" id="SSF47336">
    <property type="entry name" value="ACP-like"/>
    <property type="match status" value="1"/>
</dbReference>
<dbReference type="FunFam" id="1.10.1200.10:FF:000007">
    <property type="entry name" value="Probable polyketide synthase pks17"/>
    <property type="match status" value="1"/>
</dbReference>
<organism evidence="13 14">
    <name type="scientific">Streptomyces doudnae</name>
    <dbReference type="NCBI Taxonomy" id="3075536"/>
    <lineage>
        <taxon>Bacteria</taxon>
        <taxon>Bacillati</taxon>
        <taxon>Actinomycetota</taxon>
        <taxon>Actinomycetes</taxon>
        <taxon>Kitasatosporales</taxon>
        <taxon>Streptomycetaceae</taxon>
        <taxon>Streptomyces</taxon>
    </lineage>
</organism>
<gene>
    <name evidence="13" type="ORF">RM877_01700</name>
</gene>
<evidence type="ECO:0000256" key="4">
    <source>
        <dbReference type="ARBA" id="ARBA00022553"/>
    </source>
</evidence>
<dbReference type="InterPro" id="IPR014043">
    <property type="entry name" value="Acyl_transferase_dom"/>
</dbReference>
<dbReference type="Gene3D" id="1.10.1200.10">
    <property type="entry name" value="ACP-like"/>
    <property type="match status" value="1"/>
</dbReference>
<evidence type="ECO:0000259" key="12">
    <source>
        <dbReference type="PROSITE" id="PS52019"/>
    </source>
</evidence>
<dbReference type="Pfam" id="PF00698">
    <property type="entry name" value="Acyl_transf_1"/>
    <property type="match status" value="1"/>
</dbReference>
<comment type="caution">
    <text evidence="13">The sequence shown here is derived from an EMBL/GenBank/DDBJ whole genome shotgun (WGS) entry which is preliminary data.</text>
</comment>
<dbReference type="InterPro" id="IPR057326">
    <property type="entry name" value="KR_dom"/>
</dbReference>
<evidence type="ECO:0000256" key="9">
    <source>
        <dbReference type="PROSITE-ProRule" id="PRU01363"/>
    </source>
</evidence>
<dbReference type="PANTHER" id="PTHR43775">
    <property type="entry name" value="FATTY ACID SYNTHASE"/>
    <property type="match status" value="1"/>
</dbReference>
<evidence type="ECO:0000259" key="11">
    <source>
        <dbReference type="PROSITE" id="PS52004"/>
    </source>
</evidence>
<dbReference type="InterPro" id="IPR050091">
    <property type="entry name" value="PKS_NRPS_Biosynth_Enz"/>
</dbReference>
<feature type="region of interest" description="C-terminal hotdog fold" evidence="9">
    <location>
        <begin position="1081"/>
        <end position="1225"/>
    </location>
</feature>
<dbReference type="InterPro" id="IPR016035">
    <property type="entry name" value="Acyl_Trfase/lysoPLipase"/>
</dbReference>
<feature type="region of interest" description="N-terminal hotdog fold" evidence="9">
    <location>
        <begin position="944"/>
        <end position="1067"/>
    </location>
</feature>
<dbReference type="Pfam" id="PF08990">
    <property type="entry name" value="Docking"/>
    <property type="match status" value="1"/>
</dbReference>
<dbReference type="Pfam" id="PF00109">
    <property type="entry name" value="ketoacyl-synt"/>
    <property type="match status" value="1"/>
</dbReference>
<keyword evidence="3" id="KW-0596">Phosphopantetheine</keyword>
<dbReference type="PROSITE" id="PS52004">
    <property type="entry name" value="KS3_2"/>
    <property type="match status" value="1"/>
</dbReference>
<dbReference type="SMART" id="SM00822">
    <property type="entry name" value="PKS_KR"/>
    <property type="match status" value="1"/>
</dbReference>
<dbReference type="PROSITE" id="PS00606">
    <property type="entry name" value="KS3_1"/>
    <property type="match status" value="1"/>
</dbReference>
<proteinExistence type="predicted"/>
<dbReference type="FunFam" id="3.40.366.10:FF:000002">
    <property type="entry name" value="Probable polyketide synthase 2"/>
    <property type="match status" value="1"/>
</dbReference>
<dbReference type="InterPro" id="IPR006162">
    <property type="entry name" value="Ppantetheine_attach_site"/>
</dbReference>
<sequence length="2189" mass="230405">MSADSRDEQQAQDREQKLVEYLKWVTADLQKARERITELETSRGEPVAIVGMACRFPGGVTSPDELWRTVADGTDAIGPFPADRGWDLQSLYSPDPQEPGTSYAREAGFLDGAAHFDAGFFGISPREALAMDPQQRVLLETAWEALEDAGIDPTTLKGSRTGVFAGVVEQSYLGLYGPEEFEGHLMTGKLSSVASGRIAYSLGLEGPALSLDTACSSSLVALHLAVESVRRGESTLALAGGATVTATPGGFIDFSRQKGLAPDGRIKSFSATADGTAWSEGVGLLVVEKLSDARRNGHRVLAVVRGSAVNQDGASNGLTAPNGPAQERVIRGALASAGLSPADVDAVEAHGTGTRLGDPIEAQALLATYGQGRERPLLLGSLKSNIGHTVAAAGVGGVIKMVQAMRHDVLPRTLHITEPTPMVDWSSGAVELLTEARPWPRRQDGPRRAAVSAFGVSGTNAHVIIEEPEPRDTRTAEERPPVERALPVVPWTISARTEDALRAQAARLAEYARTRTDVDVADIGLSLVTTRAAHEHALTVVGGDRGELVAGLESLAAGGAGGGVVRGVRSSGRTGFVFSGQGAQRAGMGSELAAAFPLFGKVLAEVDAALEPYVGRSVVSLMTAGEGSAGAGSLGETGFAQPALFAFEVALFRLLESWGVWPDVVVGHSVGEVAAAHVAGVLGLEDAAYLVAVRGRLMQGLPGGGVMVAVEAGEAEVVEVVAGCGGVVGVAAVNGPSSVVVSGAAEAVEEVVGVFRRRGRRTSRLRVSHAFHSPLMDGMVEEFRTAVKRVSFGEAVIPVVSTVTGRRATGDDLRSADYWTAQVRQAVRFADAVTTLKDEGVTTFVETGPDAVLTPLVEDALGDRPGTTALALLRRGRSEPHTLAAGLGRLHLTAARPDWPAYFAGTGARRVQLPTYAFQHERYWVDSPEPRADATDLGLRPAEHPLLGAALLLDERDEAVLTSRLSLRTHPWLADHSVHGTALLPAAALVELAVRAGDELGCTTLDELTTETPLALPADTGVHLRVTVGATDPSGRRTLAVHSRPDDTAASWVRHAHGLLGTAPLLTPPAPQATPWPPTDARPLPVADIGARLTELGVHQGPSHQGLTALHERDGELFADVTLPAAEAERADAYGLHPALLHTALQPLLTGNPADQAATAVRWRGVRLHATHARTVRAHLRPADGDDARNPDGHTFAVRLQDTAGRLVAEIDAVTVRPLPADEVAVVRLRPHDALFTTDWTRVAVPPAAGADTRWAVLGGRENPDTPGYATVAEAAAAIGTGAPVDAVRVRLTSAHTVTGGPEAVRDTTGRALELARAWLAEDTLTEVPLVVLTTGAMTAADGDDITDLGGAAAWGLLRSAQSEAPGRIVLVDLPSGTAGGDIDDAARGLLSGVLAAGESQAALRHGAVLLPRLARVSPETTGQDPVWDPRGTVLITGGTGSLAAVFARHLVTAHGVRHLLLAGRRGRQAPGADELVAALTESGADVTVEACDVSDRAQLADLLSRVPHDHPLTGVVHTAGVLDDGLVTAQTAERLEAVLRPKADAAWHLHELTRDAGLTAFVLFSSVAGVIGGPGQSTYAAANSYLDGLARHRAAHGLPATSLAWGLWEQTTGLTGGLTETDLRRIARSGFRPVTGVQGPALLDLALRLGHPAPVATTLDETALRSQPQVSAVLRSLIRTPRRAVARTPSDTGTGLAERLAGLDRPEQRTTVLTALLDAMRDVLGHGGGRDLDPAQPFNQLGFDSLTSVELRARLTALTGLRLPATLVFDHPTPEDLAERLLDDLLTADDGTGDAAPQAAVDYAADIRLADDIRPAAESAEPGAPPREILLTGASGFLGAFLLRDLMRTTGARVHCLVRGKDREAAHERLRASLVWYRVWDDIDPDRLNVLAGDLAEAGLGLTEEVHDRLARTVDVIYHAGATVHWLHPYTALSAANVRGTEEILRLAARHRTVPVHHVSTVGVFNGARVPGVPLKVTDPTGPAEALPSGYLQSKWVAEQLVELARERGLPVSVYRVDVISGDRDNGACQTRDFVWLSLKGLLQAGAVPTGVEGRFHLLPVDYVSAAIVGIAGRPEETGGTYHLFNKDSLSLADCVSRLRGMGYSLRETDRDDWSAAVRADRTNALLPLLHAFELMTSDTDAFYPRLDTGETEAALAGTGIECPPLTEELFATYVRFFVEEGHFPPAG</sequence>
<dbReference type="GO" id="GO:0031177">
    <property type="term" value="F:phosphopantetheine binding"/>
    <property type="evidence" value="ECO:0007669"/>
    <property type="project" value="UniProtKB-ARBA"/>
</dbReference>
<dbReference type="InterPro" id="IPR010080">
    <property type="entry name" value="Thioester_reductase-like_dom"/>
</dbReference>
<dbReference type="SMART" id="SM00827">
    <property type="entry name" value="PKS_AT"/>
    <property type="match status" value="1"/>
</dbReference>
<dbReference type="Gene3D" id="3.30.70.3290">
    <property type="match status" value="1"/>
</dbReference>
<evidence type="ECO:0000256" key="7">
    <source>
        <dbReference type="ARBA" id="ARBA00023268"/>
    </source>
</evidence>
<dbReference type="SUPFAM" id="SSF55048">
    <property type="entry name" value="Probable ACP-binding domain of malonyl-CoA ACP transacylase"/>
    <property type="match status" value="1"/>
</dbReference>
<dbReference type="InterPro" id="IPR016039">
    <property type="entry name" value="Thiolase-like"/>
</dbReference>
<evidence type="ECO:0000256" key="6">
    <source>
        <dbReference type="ARBA" id="ARBA00023194"/>
    </source>
</evidence>
<dbReference type="Pfam" id="PF00550">
    <property type="entry name" value="PP-binding"/>
    <property type="match status" value="1"/>
</dbReference>
<dbReference type="PROSITE" id="PS50075">
    <property type="entry name" value="CARRIER"/>
    <property type="match status" value="1"/>
</dbReference>
<dbReference type="InterPro" id="IPR013120">
    <property type="entry name" value="FAR_NAD-bd"/>
</dbReference>
<dbReference type="InterPro" id="IPR014031">
    <property type="entry name" value="Ketoacyl_synth_C"/>
</dbReference>
<keyword evidence="8" id="KW-0012">Acyltransferase</keyword>
<dbReference type="CDD" id="cd08956">
    <property type="entry name" value="KR_3_FAS_SDR_x"/>
    <property type="match status" value="1"/>
</dbReference>
<dbReference type="EMBL" id="JAVRES010000001">
    <property type="protein sequence ID" value="MDT0433387.1"/>
    <property type="molecule type" value="Genomic_DNA"/>
</dbReference>
<evidence type="ECO:0000256" key="3">
    <source>
        <dbReference type="ARBA" id="ARBA00022450"/>
    </source>
</evidence>
<dbReference type="RefSeq" id="WP_311638444.1">
    <property type="nucleotide sequence ID" value="NZ_JAVRES010000001.1"/>
</dbReference>
<dbReference type="InterPro" id="IPR020807">
    <property type="entry name" value="PKS_DH"/>
</dbReference>
<dbReference type="Proteomes" id="UP001183535">
    <property type="component" value="Unassembled WGS sequence"/>
</dbReference>
<dbReference type="FunFam" id="3.40.47.10:FF:000019">
    <property type="entry name" value="Polyketide synthase type I"/>
    <property type="match status" value="1"/>
</dbReference>
<dbReference type="InterPro" id="IPR042104">
    <property type="entry name" value="PKS_dehydratase_sf"/>
</dbReference>
<dbReference type="SMART" id="SM00825">
    <property type="entry name" value="PKS_KS"/>
    <property type="match status" value="1"/>
</dbReference>
<dbReference type="InterPro" id="IPR014030">
    <property type="entry name" value="Ketoacyl_synth_N"/>
</dbReference>
<dbReference type="Gene3D" id="3.40.366.10">
    <property type="entry name" value="Malonyl-Coenzyme A Acyl Carrier Protein, domain 2"/>
    <property type="match status" value="1"/>
</dbReference>
<feature type="domain" description="Carrier" evidence="10">
    <location>
        <begin position="1708"/>
        <end position="1786"/>
    </location>
</feature>
<keyword evidence="14" id="KW-1185">Reference proteome</keyword>
<dbReference type="GO" id="GO:0016747">
    <property type="term" value="F:acyltransferase activity, transferring groups other than amino-acyl groups"/>
    <property type="evidence" value="ECO:0007669"/>
    <property type="project" value="UniProtKB-ARBA"/>
</dbReference>
<dbReference type="InterPro" id="IPR036291">
    <property type="entry name" value="NAD(P)-bd_dom_sf"/>
</dbReference>
<dbReference type="SUPFAM" id="SSF52151">
    <property type="entry name" value="FabD/lysophospholipase-like"/>
    <property type="match status" value="1"/>
</dbReference>
<dbReference type="InterPro" id="IPR001227">
    <property type="entry name" value="Ac_transferase_dom_sf"/>
</dbReference>
<dbReference type="InterPro" id="IPR016036">
    <property type="entry name" value="Malonyl_transacylase_ACP-bd"/>
</dbReference>
<dbReference type="InterPro" id="IPR020806">
    <property type="entry name" value="PKS_PP-bd"/>
</dbReference>
<comment type="cofactor">
    <cofactor evidence="1">
        <name>pantetheine 4'-phosphate</name>
        <dbReference type="ChEBI" id="CHEBI:47942"/>
    </cofactor>
</comment>
<dbReference type="SMART" id="SM00823">
    <property type="entry name" value="PKS_PP"/>
    <property type="match status" value="1"/>
</dbReference>
<feature type="domain" description="PKS/mFAS DH" evidence="12">
    <location>
        <begin position="944"/>
        <end position="1225"/>
    </location>
</feature>
<accession>A0ABD5EIY8</accession>
<dbReference type="InterPro" id="IPR015083">
    <property type="entry name" value="NorB/c/GfsB-D-like_docking"/>
</dbReference>
<dbReference type="SUPFAM" id="SSF51735">
    <property type="entry name" value="NAD(P)-binding Rossmann-fold domains"/>
    <property type="match status" value="3"/>
</dbReference>
<dbReference type="PROSITE" id="PS00012">
    <property type="entry name" value="PHOSPHOPANTETHEINE"/>
    <property type="match status" value="1"/>
</dbReference>
<dbReference type="Pfam" id="PF02801">
    <property type="entry name" value="Ketoacyl-synt_C"/>
    <property type="match status" value="1"/>
</dbReference>
<dbReference type="Pfam" id="PF21089">
    <property type="entry name" value="PKS_DH_N"/>
    <property type="match status" value="1"/>
</dbReference>
<comment type="caution">
    <text evidence="9">Lacks conserved residue(s) required for the propagation of feature annotation.</text>
</comment>
<dbReference type="InterPro" id="IPR049900">
    <property type="entry name" value="PKS_mFAS_DH"/>
</dbReference>
<evidence type="ECO:0000256" key="2">
    <source>
        <dbReference type="ARBA" id="ARBA00004792"/>
    </source>
</evidence>
<dbReference type="Gene3D" id="3.40.47.10">
    <property type="match status" value="1"/>
</dbReference>
<keyword evidence="5" id="KW-0808">Transferase</keyword>
<dbReference type="CDD" id="cd05235">
    <property type="entry name" value="SDR_e1"/>
    <property type="match status" value="1"/>
</dbReference>
<dbReference type="InterPro" id="IPR049552">
    <property type="entry name" value="PKS_DH_N"/>
</dbReference>
<dbReference type="InterPro" id="IPR055123">
    <property type="entry name" value="SpnB-like_Rossmann"/>
</dbReference>
<evidence type="ECO:0000313" key="13">
    <source>
        <dbReference type="EMBL" id="MDT0433387.1"/>
    </source>
</evidence>
<dbReference type="InterPro" id="IPR032821">
    <property type="entry name" value="PKS_assoc"/>
</dbReference>
<dbReference type="InterPro" id="IPR009081">
    <property type="entry name" value="PP-bd_ACP"/>
</dbReference>
<dbReference type="GO" id="GO:0033068">
    <property type="term" value="P:macrolide biosynthetic process"/>
    <property type="evidence" value="ECO:0007669"/>
    <property type="project" value="UniProtKB-ARBA"/>
</dbReference>
<evidence type="ECO:0000313" key="14">
    <source>
        <dbReference type="Proteomes" id="UP001183535"/>
    </source>
</evidence>
<keyword evidence="7" id="KW-0511">Multifunctional enzyme</keyword>
<dbReference type="Pfam" id="PF07993">
    <property type="entry name" value="NAD_binding_4"/>
    <property type="match status" value="1"/>
</dbReference>
<dbReference type="Pfam" id="PF14765">
    <property type="entry name" value="PS-DH"/>
    <property type="match status" value="1"/>
</dbReference>
<protein>
    <submittedName>
        <fullName evidence="13">Thioester reductase domain-containing protein</fullName>
    </submittedName>
</protein>
<feature type="domain" description="Ketosynthase family 3 (KS3)" evidence="11">
    <location>
        <begin position="44"/>
        <end position="467"/>
    </location>
</feature>
<keyword evidence="4" id="KW-0597">Phosphoprotein</keyword>
<dbReference type="InterPro" id="IPR020841">
    <property type="entry name" value="PKS_Beta-ketoAc_synthase_dom"/>
</dbReference>
<evidence type="ECO:0000256" key="1">
    <source>
        <dbReference type="ARBA" id="ARBA00001957"/>
    </source>
</evidence>
<dbReference type="SMART" id="SM00826">
    <property type="entry name" value="PKS_DH"/>
    <property type="match status" value="1"/>
</dbReference>
<dbReference type="Pfam" id="PF22953">
    <property type="entry name" value="SpnB_Rossmann"/>
    <property type="match status" value="1"/>
</dbReference>
<dbReference type="InterPro" id="IPR018201">
    <property type="entry name" value="Ketoacyl_synth_AS"/>
</dbReference>
<dbReference type="Gene3D" id="3.40.50.720">
    <property type="entry name" value="NAD(P)-binding Rossmann-like Domain"/>
    <property type="match status" value="2"/>
</dbReference>
<comment type="pathway">
    <text evidence="2">Antibiotic biosynthesis.</text>
</comment>
<evidence type="ECO:0000256" key="8">
    <source>
        <dbReference type="ARBA" id="ARBA00023315"/>
    </source>
</evidence>
<dbReference type="InterPro" id="IPR013968">
    <property type="entry name" value="PKS_KR"/>
</dbReference>
<dbReference type="InterPro" id="IPR049551">
    <property type="entry name" value="PKS_DH_C"/>
</dbReference>
<dbReference type="Pfam" id="PF16197">
    <property type="entry name" value="KAsynt_C_assoc"/>
    <property type="match status" value="1"/>
</dbReference>
<evidence type="ECO:0000256" key="5">
    <source>
        <dbReference type="ARBA" id="ARBA00022679"/>
    </source>
</evidence>
<dbReference type="CDD" id="cd00833">
    <property type="entry name" value="PKS"/>
    <property type="match status" value="1"/>
</dbReference>